<evidence type="ECO:0000256" key="2">
    <source>
        <dbReference type="RuleBase" id="RU369063"/>
    </source>
</evidence>
<dbReference type="GO" id="GO:0000775">
    <property type="term" value="C:chromosome, centromeric region"/>
    <property type="evidence" value="ECO:0007669"/>
    <property type="project" value="UniProtKB-SubCell"/>
</dbReference>
<dbReference type="GO" id="GO:0003682">
    <property type="term" value="F:chromatin binding"/>
    <property type="evidence" value="ECO:0007669"/>
    <property type="project" value="TreeGrafter"/>
</dbReference>
<dbReference type="InterPro" id="IPR013721">
    <property type="entry name" value="STAG"/>
</dbReference>
<evidence type="ECO:0000313" key="6">
    <source>
        <dbReference type="Ensembl" id="ENSELUP00000030177.3"/>
    </source>
</evidence>
<dbReference type="PANTHER" id="PTHR11199">
    <property type="entry name" value="STROMAL ANTIGEN"/>
    <property type="match status" value="1"/>
</dbReference>
<feature type="coiled-coil region" evidence="3">
    <location>
        <begin position="219"/>
        <end position="249"/>
    </location>
</feature>
<dbReference type="SUPFAM" id="SSF48371">
    <property type="entry name" value="ARM repeat"/>
    <property type="match status" value="1"/>
</dbReference>
<keyword evidence="2" id="KW-0539">Nucleus</keyword>
<comment type="subunit">
    <text evidence="2">Part of the cohesin complex which is composed of a heterodimer between a SMC1 protein (SMC1A or SMC1B) and SMC3, which are attached via their hinge domain, and RAD21 which link them at their heads, and one STAG protein.</text>
</comment>
<dbReference type="Pfam" id="PF08514">
    <property type="entry name" value="STAG"/>
    <property type="match status" value="1"/>
</dbReference>
<reference evidence="7" key="1">
    <citation type="journal article" date="2014" name="PLoS ONE">
        <title>The genome and linkage map of the northern pike (Esox lucius): conserved synteny revealed between the salmonid sister group and the Neoteleostei.</title>
        <authorList>
            <person name="Rondeau E.B."/>
            <person name="Minkley D.R."/>
            <person name="Leong J.S."/>
            <person name="Messmer A.M."/>
            <person name="Jantzen J.R."/>
            <person name="von Schalburg K.R."/>
            <person name="Lemon C."/>
            <person name="Bird N.H."/>
            <person name="Koop B.F."/>
        </authorList>
    </citation>
    <scope>NUCLEOTIDE SEQUENCE</scope>
</reference>
<proteinExistence type="inferred from homology"/>
<dbReference type="AlphaFoldDB" id="A0A3P8ZPA6"/>
<feature type="region of interest" description="Disordered" evidence="4">
    <location>
        <begin position="1014"/>
        <end position="1048"/>
    </location>
</feature>
<reference evidence="6" key="4">
    <citation type="submission" date="2025-09" db="UniProtKB">
        <authorList>
            <consortium name="Ensembl"/>
        </authorList>
    </citation>
    <scope>IDENTIFICATION</scope>
</reference>
<feature type="compositionally biased region" description="Basic residues" evidence="4">
    <location>
        <begin position="1031"/>
        <end position="1043"/>
    </location>
</feature>
<dbReference type="GO" id="GO:0005634">
    <property type="term" value="C:nucleus"/>
    <property type="evidence" value="ECO:0007669"/>
    <property type="project" value="UniProtKB-SubCell"/>
</dbReference>
<evidence type="ECO:0000259" key="5">
    <source>
        <dbReference type="PROSITE" id="PS51425"/>
    </source>
</evidence>
<feature type="compositionally biased region" description="Basic residues" evidence="4">
    <location>
        <begin position="18"/>
        <end position="29"/>
    </location>
</feature>
<keyword evidence="2" id="KW-0131">Cell cycle</keyword>
<keyword evidence="2" id="KW-0132">Cell division</keyword>
<dbReference type="GO" id="GO:0000785">
    <property type="term" value="C:chromatin"/>
    <property type="evidence" value="ECO:0007669"/>
    <property type="project" value="UniProtKB-UniRule"/>
</dbReference>
<accession>A0A3P8ZPA6</accession>
<dbReference type="InterPro" id="IPR039662">
    <property type="entry name" value="Cohesin_Scc3/SA"/>
</dbReference>
<dbReference type="GeneTree" id="ENSGT00950000182972"/>
<keyword evidence="2" id="KW-0159">Chromosome partition</keyword>
<comment type="similarity">
    <text evidence="1 2">Belongs to the SCC3 family.</text>
</comment>
<dbReference type="Ensembl" id="ENSELUT00000008988.3">
    <property type="protein sequence ID" value="ENSELUP00000030177.3"/>
    <property type="gene ID" value="ENSELUG00000007397.3"/>
</dbReference>
<dbReference type="GO" id="GO:0008278">
    <property type="term" value="C:cohesin complex"/>
    <property type="evidence" value="ECO:0007669"/>
    <property type="project" value="UniProtKB-UniRule"/>
</dbReference>
<reference evidence="6" key="2">
    <citation type="submission" date="2020-02" db="EMBL/GenBank/DDBJ databases">
        <title>Esox lucius (northern pike) genome, fEsoLuc1, primary haplotype.</title>
        <authorList>
            <person name="Myers G."/>
            <person name="Karagic N."/>
            <person name="Meyer A."/>
            <person name="Pippel M."/>
            <person name="Reichard M."/>
            <person name="Winkler S."/>
            <person name="Tracey A."/>
            <person name="Sims Y."/>
            <person name="Howe K."/>
            <person name="Rhie A."/>
            <person name="Formenti G."/>
            <person name="Durbin R."/>
            <person name="Fedrigo O."/>
            <person name="Jarvis E.D."/>
        </authorList>
    </citation>
    <scope>NUCLEOTIDE SEQUENCE [LARGE SCALE GENOMIC DNA]</scope>
</reference>
<dbReference type="Pfam" id="PF24571">
    <property type="entry name" value="HEAT_SCC3-SA"/>
    <property type="match status" value="1"/>
</dbReference>
<dbReference type="InterPro" id="IPR016024">
    <property type="entry name" value="ARM-type_fold"/>
</dbReference>
<dbReference type="Proteomes" id="UP000265140">
    <property type="component" value="Chromosome 22"/>
</dbReference>
<sequence length="1192" mass="136307">MSLSMSVSELEDPMDPKGKKKRGGARGRKANGIPQTNGEGGEPVTLFEVVKMGKSAMQSVVDDWIESYKQDRDIALLDLINFFIQCSGCKGTVRIEMFRNMQNAEIIRKMTEEFDEDSGDYPLTMPGPLWKKFRYNFCEFIGVLIRQCQYSIIYDEYLMDTVISLLTGLSDSQVRAFRHTSTLAAMKLMTALVNVALNLSIHQDNTQRQYEAERNKMAGKRANEKLELLLQKRKELQENQDEIENMMNSIFKGIFVHRYRDAIAEIRAICIEEIGVWMKMYSDAFLNDSYLKYVGWTLHDRQGEVRLKCLKALQNLYTNRELFPKLELFTNRFKDRIVSMTLDKEYDVAVEAIRLVTLILHEDALSNEDCENVYHLVYSAHRPVAVAAGEFLHRKLFSRHDPQAEEALAKRRGRSSPNGNLIRMLVLFFLESELHEHAAYLVDSLWESSQELLKDWECMTELLLEEPVQGEEVLSDRQESALIELMVCTIRQAAEAHPPVGRGTGKRVLTAKERKTQIDDKNKLTEHFIMALPMLLSKYQADSEKVANLLQIPMFFDLDVYSAGRMEKHLDALLKQIRLVVEKHIESDVLEACSKTYSILCSEEYTIMNRVDIARSQLIDEMTDRFTHCVEDLLQEGEEADDDDIYNVLSTLKRLTAFHNAHDLTRWDLFGSCYRLLKAGIEQGSMPEQIAVQALQCSHYSILWQLVKMTEGAPSKDDLLALRRVVKSFLAVCQQCLSNVNTPVKEQAFMLLCDLLMIFSHQLMSGGREGLEPLVFNPDSTLQNELLSFILDHVFIDQDDENQKGDEEDEANKIEALHKRRNLLAAFSKLIIYDIVDMPAAADIFKHYMKYYNDYGDIIKETLSKTRQSDKILCAKTLILSLQQLFNELLQDQGPTLDRTSSHVSGIKELARRFALTFGLDQIKTREAVATLHKDGIEFAFKYQNPRGAEFPPPNLAFLEVLSEFSSKLLRQDKKTVHSYLEKFMSESMSERREDVWLPLISYRNSLLTGGDDGDRLSVTSGASSKTSSVRSKKGRTPVHKSKRIEEESVDASWLRGNDTLQTPGALATPQLTSTVLRENPRQAADTHLPDHDSEPVCARVCVWKCVYCMCVLTSTSPSSRGLMEDDAEPIFEDVMMSSRGQLEDMNEEFEDTMVIDLPPSRNRRERAELRPDFFDSAAMIEDESGFTMPMF</sequence>
<dbReference type="GO" id="GO:0051301">
    <property type="term" value="P:cell division"/>
    <property type="evidence" value="ECO:0007669"/>
    <property type="project" value="UniProtKB-UniRule"/>
</dbReference>
<dbReference type="Bgee" id="ENSELUG00000007397">
    <property type="expression patterns" value="Expressed in embryo and 15 other cell types or tissues"/>
</dbReference>
<dbReference type="PANTHER" id="PTHR11199:SF6">
    <property type="entry name" value="COHESIN SUBUNIT SA-1"/>
    <property type="match status" value="1"/>
</dbReference>
<evidence type="ECO:0000256" key="3">
    <source>
        <dbReference type="SAM" id="Coils"/>
    </source>
</evidence>
<dbReference type="Pfam" id="PF21581">
    <property type="entry name" value="SCD"/>
    <property type="match status" value="1"/>
</dbReference>
<reference evidence="6" key="3">
    <citation type="submission" date="2025-08" db="UniProtKB">
        <authorList>
            <consortium name="Ensembl"/>
        </authorList>
    </citation>
    <scope>IDENTIFICATION</scope>
</reference>
<name>A0A3P8ZPA6_ESOLU</name>
<dbReference type="InterPro" id="IPR056396">
    <property type="entry name" value="HEAT_SCC3-SA"/>
</dbReference>
<comment type="function">
    <text evidence="2">Component of cohesin complex, a complex required for the cohesion of sister chromatids after DNA replication. The cohesin complex apparently forms a large proteinaceous ring within which sister chromatids can be trapped. At anaphase, the complex is cleaved and dissociates from chromatin, allowing sister chromatids to segregate.</text>
</comment>
<feature type="region of interest" description="Disordered" evidence="4">
    <location>
        <begin position="1"/>
        <end position="40"/>
    </location>
</feature>
<keyword evidence="7" id="KW-1185">Reference proteome</keyword>
<evidence type="ECO:0000256" key="4">
    <source>
        <dbReference type="SAM" id="MobiDB-lite"/>
    </source>
</evidence>
<feature type="domain" description="SCD" evidence="5">
    <location>
        <begin position="255"/>
        <end position="340"/>
    </location>
</feature>
<dbReference type="InterPro" id="IPR020839">
    <property type="entry name" value="SCD"/>
</dbReference>
<dbReference type="PROSITE" id="PS51425">
    <property type="entry name" value="SCD"/>
    <property type="match status" value="1"/>
</dbReference>
<dbReference type="GO" id="GO:0007062">
    <property type="term" value="P:sister chromatid cohesion"/>
    <property type="evidence" value="ECO:0007669"/>
    <property type="project" value="UniProtKB-UniRule"/>
</dbReference>
<keyword evidence="2" id="KW-0158">Chromosome</keyword>
<protein>
    <recommendedName>
        <fullName evidence="2">Cohesin subunit SA</fullName>
    </recommendedName>
    <alternativeName>
        <fullName evidence="2">SCC3 homolog</fullName>
    </alternativeName>
    <alternativeName>
        <fullName evidence="2">Stromal antigen</fullName>
    </alternativeName>
</protein>
<evidence type="ECO:0000313" key="7">
    <source>
        <dbReference type="Proteomes" id="UP000265140"/>
    </source>
</evidence>
<comment type="subcellular location">
    <subcellularLocation>
        <location evidence="2">Nucleus</location>
    </subcellularLocation>
    <subcellularLocation>
        <location evidence="2">Chromosome</location>
    </subcellularLocation>
    <subcellularLocation>
        <location evidence="2">Chromosome</location>
        <location evidence="2">Centromere</location>
    </subcellularLocation>
</comment>
<evidence type="ECO:0000256" key="1">
    <source>
        <dbReference type="ARBA" id="ARBA00005486"/>
    </source>
</evidence>
<organism evidence="6 7">
    <name type="scientific">Esox lucius</name>
    <name type="common">Northern pike</name>
    <dbReference type="NCBI Taxonomy" id="8010"/>
    <lineage>
        <taxon>Eukaryota</taxon>
        <taxon>Metazoa</taxon>
        <taxon>Chordata</taxon>
        <taxon>Craniata</taxon>
        <taxon>Vertebrata</taxon>
        <taxon>Euteleostomi</taxon>
        <taxon>Actinopterygii</taxon>
        <taxon>Neopterygii</taxon>
        <taxon>Teleostei</taxon>
        <taxon>Protacanthopterygii</taxon>
        <taxon>Esociformes</taxon>
        <taxon>Esocidae</taxon>
        <taxon>Esox</taxon>
    </lineage>
</organism>
<dbReference type="GO" id="GO:0007059">
    <property type="term" value="P:chromosome segregation"/>
    <property type="evidence" value="ECO:0007669"/>
    <property type="project" value="UniProtKB-KW"/>
</dbReference>
<keyword evidence="3" id="KW-0175">Coiled coil</keyword>
<feature type="compositionally biased region" description="Low complexity" evidence="4">
    <location>
        <begin position="1018"/>
        <end position="1030"/>
    </location>
</feature>